<keyword evidence="3" id="KW-1185">Reference proteome</keyword>
<evidence type="ECO:0000313" key="2">
    <source>
        <dbReference type="EMBL" id="KAJ8893696.1"/>
    </source>
</evidence>
<gene>
    <name evidence="2" type="ORF">PR048_006296</name>
</gene>
<dbReference type="Proteomes" id="UP001159363">
    <property type="component" value="Chromosome 2"/>
</dbReference>
<comment type="caution">
    <text evidence="2">The sequence shown here is derived from an EMBL/GenBank/DDBJ whole genome shotgun (WGS) entry which is preliminary data.</text>
</comment>
<feature type="region of interest" description="Disordered" evidence="1">
    <location>
        <begin position="256"/>
        <end position="319"/>
    </location>
</feature>
<name>A0ABQ9IAM5_9NEOP</name>
<feature type="compositionally biased region" description="Polar residues" evidence="1">
    <location>
        <begin position="1"/>
        <end position="10"/>
    </location>
</feature>
<organism evidence="2 3">
    <name type="scientific">Dryococelus australis</name>
    <dbReference type="NCBI Taxonomy" id="614101"/>
    <lineage>
        <taxon>Eukaryota</taxon>
        <taxon>Metazoa</taxon>
        <taxon>Ecdysozoa</taxon>
        <taxon>Arthropoda</taxon>
        <taxon>Hexapoda</taxon>
        <taxon>Insecta</taxon>
        <taxon>Pterygota</taxon>
        <taxon>Neoptera</taxon>
        <taxon>Polyneoptera</taxon>
        <taxon>Phasmatodea</taxon>
        <taxon>Verophasmatodea</taxon>
        <taxon>Anareolatae</taxon>
        <taxon>Phasmatidae</taxon>
        <taxon>Eurycanthinae</taxon>
        <taxon>Dryococelus</taxon>
    </lineage>
</organism>
<dbReference type="EMBL" id="JARBHB010000002">
    <property type="protein sequence ID" value="KAJ8893696.1"/>
    <property type="molecule type" value="Genomic_DNA"/>
</dbReference>
<evidence type="ECO:0000256" key="1">
    <source>
        <dbReference type="SAM" id="MobiDB-lite"/>
    </source>
</evidence>
<reference evidence="2 3" key="1">
    <citation type="submission" date="2023-02" db="EMBL/GenBank/DDBJ databases">
        <title>LHISI_Scaffold_Assembly.</title>
        <authorList>
            <person name="Stuart O.P."/>
            <person name="Cleave R."/>
            <person name="Magrath M.J.L."/>
            <person name="Mikheyev A.S."/>
        </authorList>
    </citation>
    <scope>NUCLEOTIDE SEQUENCE [LARGE SCALE GENOMIC DNA]</scope>
    <source>
        <strain evidence="2">Daus_M_001</strain>
        <tissue evidence="2">Leg muscle</tissue>
    </source>
</reference>
<protein>
    <submittedName>
        <fullName evidence="2">Uncharacterized protein</fullName>
    </submittedName>
</protein>
<evidence type="ECO:0000313" key="3">
    <source>
        <dbReference type="Proteomes" id="UP001159363"/>
    </source>
</evidence>
<feature type="compositionally biased region" description="Basic residues" evidence="1">
    <location>
        <begin position="16"/>
        <end position="30"/>
    </location>
</feature>
<accession>A0ABQ9IAM5</accession>
<proteinExistence type="predicted"/>
<feature type="region of interest" description="Disordered" evidence="1">
    <location>
        <begin position="1"/>
        <end position="77"/>
    </location>
</feature>
<sequence length="319" mass="36334">MHIATSVNTEWESERARKHGQGKREKKKSSCPRTDNANDKEQWGVFCLENGAKTRDNPNVGRVGRAEGEPSTKTNPSMHVIAESTGGQYTMPQPAEYASQQHNGNEHYFRHRRRFMYTRISTRMQPAHRNRMAGRSSSGRAVGIVRSIRRKSHIRKQCYNKDNVLQILYFMDISLECPDFRMWEACRTMPLVSGFSRDLPFPPPFHSGSARYSTRFTAVGSQYFDVKNHPNLSTHSLEQQGITGSTLLRCGQAMSTTLSRADNPRTRSDTSLQSGRGHKLSDHRGDMAPSSRHRVKRTAEGRTVDLRRDVMKSSLRHLD</sequence>
<feature type="compositionally biased region" description="Basic and acidic residues" evidence="1">
    <location>
        <begin position="297"/>
        <end position="319"/>
    </location>
</feature>